<evidence type="ECO:0000313" key="3">
    <source>
        <dbReference type="Proteomes" id="UP000325787"/>
    </source>
</evidence>
<dbReference type="EMBL" id="CP034550">
    <property type="protein sequence ID" value="QFZ20510.1"/>
    <property type="molecule type" value="Genomic_DNA"/>
</dbReference>
<keyword evidence="3" id="KW-1185">Reference proteome</keyword>
<sequence length="102" mass="10750">MAEQWRAIVALPVAANSPLGRAGDAAEAVTTHLPPPEEHARCAVCRTRPWPCDPFDTAVRALAALGIPVGYLVPLDLHPVLWPPATPTSDQPTLDMPGALDG</sequence>
<organism evidence="2 3">
    <name type="scientific">Saccharothrix syringae</name>
    <name type="common">Nocardiopsis syringae</name>
    <dbReference type="NCBI Taxonomy" id="103733"/>
    <lineage>
        <taxon>Bacteria</taxon>
        <taxon>Bacillati</taxon>
        <taxon>Actinomycetota</taxon>
        <taxon>Actinomycetes</taxon>
        <taxon>Pseudonocardiales</taxon>
        <taxon>Pseudonocardiaceae</taxon>
        <taxon>Saccharothrix</taxon>
    </lineage>
</organism>
<feature type="region of interest" description="Disordered" evidence="1">
    <location>
        <begin position="82"/>
        <end position="102"/>
    </location>
</feature>
<dbReference type="AlphaFoldDB" id="A0A5Q0H3Y1"/>
<dbReference type="KEGG" id="ssyi:EKG83_26650"/>
<reference evidence="3" key="1">
    <citation type="journal article" date="2021" name="Curr. Microbiol.">
        <title>Complete genome of nocamycin-producing strain Saccharothrix syringae NRRL B-16468 reveals the biosynthetic potential for secondary metabolites.</title>
        <authorList>
            <person name="Mo X."/>
            <person name="Yang S."/>
        </authorList>
    </citation>
    <scope>NUCLEOTIDE SEQUENCE [LARGE SCALE GENOMIC DNA]</scope>
    <source>
        <strain evidence="3">ATCC 51364 / DSM 43886 / JCM 6844 / KCTC 9398 / NBRC 14523 / NRRL B-16468 / INA 2240</strain>
    </source>
</reference>
<proteinExistence type="predicted"/>
<dbReference type="RefSeq" id="WP_033435416.1">
    <property type="nucleotide sequence ID" value="NZ_CP034550.1"/>
</dbReference>
<accession>A0A5Q0H3Y1</accession>
<dbReference type="OrthoDB" id="3636019at2"/>
<protein>
    <submittedName>
        <fullName evidence="2">Uncharacterized protein</fullName>
    </submittedName>
</protein>
<gene>
    <name evidence="2" type="ORF">EKG83_26650</name>
</gene>
<name>A0A5Q0H3Y1_SACSY</name>
<dbReference type="Proteomes" id="UP000325787">
    <property type="component" value="Chromosome"/>
</dbReference>
<evidence type="ECO:0000256" key="1">
    <source>
        <dbReference type="SAM" id="MobiDB-lite"/>
    </source>
</evidence>
<evidence type="ECO:0000313" key="2">
    <source>
        <dbReference type="EMBL" id="QFZ20510.1"/>
    </source>
</evidence>